<dbReference type="Proteomes" id="UP000278807">
    <property type="component" value="Unassembled WGS sequence"/>
</dbReference>
<dbReference type="STRING" id="102285.A0A0R3TLJ1"/>
<dbReference type="EMBL" id="UZAE01012197">
    <property type="protein sequence ID" value="VDO03977.1"/>
    <property type="molecule type" value="Genomic_DNA"/>
</dbReference>
<reference evidence="1 2" key="2">
    <citation type="submission" date="2018-11" db="EMBL/GenBank/DDBJ databases">
        <authorList>
            <consortium name="Pathogen Informatics"/>
        </authorList>
    </citation>
    <scope>NUCLEOTIDE SEQUENCE [LARGE SCALE GENOMIC DNA]</scope>
</reference>
<dbReference type="WBParaSite" id="HNAJ_0000812101-mRNA-1">
    <property type="protein sequence ID" value="HNAJ_0000812101-mRNA-1"/>
    <property type="gene ID" value="HNAJ_0000812101"/>
</dbReference>
<name>A0A0R3TLJ1_RODNA</name>
<sequence>MYALDDLKQIQKSSSDSYLSLYPNSRVVFISPKVFTLEMYPVPTHVEWLLGQILNPLKIKFEKPIEFDWEERKRTAVESGLFTVLTTRLIQRNLIMRHHMVFTEIPLAECPGLRLNVLHSMDFFTYMGPLLLVLQSTNPSAIGVWDTTLLSPVKVAPEDIKHVSQEGLVEEAHKRGYRVAFVNLNHLTLDGLVPSTKISVWVHRRAEEPFIYPLSDYSMVDPGQVFLSTLIIQRLLDCPALVNLMLFNSSLAFRTLSESESEALDFKSQEETSDEFVSPNGENELGFHEENLQAWVGRALKYWLSLKSKVKAVAFVVPSDPIMQSIYLETGDAFMVPDVLKSLLNLPYPEDVRSWFVDVRTQF</sequence>
<evidence type="ECO:0000313" key="1">
    <source>
        <dbReference type="EMBL" id="VDO03977.1"/>
    </source>
</evidence>
<dbReference type="OrthoDB" id="421951at2759"/>
<evidence type="ECO:0000313" key="3">
    <source>
        <dbReference type="WBParaSite" id="HNAJ_0000812101-mRNA-1"/>
    </source>
</evidence>
<proteinExistence type="predicted"/>
<protein>
    <submittedName>
        <fullName evidence="3">Nucleolar protein 6</fullName>
    </submittedName>
</protein>
<evidence type="ECO:0000313" key="2">
    <source>
        <dbReference type="Proteomes" id="UP000278807"/>
    </source>
</evidence>
<dbReference type="AlphaFoldDB" id="A0A0R3TLJ1"/>
<accession>A0A0R3TLJ1</accession>
<keyword evidence="2" id="KW-1185">Reference proteome</keyword>
<organism evidence="3">
    <name type="scientific">Rodentolepis nana</name>
    <name type="common">Dwarf tapeworm</name>
    <name type="synonym">Hymenolepis nana</name>
    <dbReference type="NCBI Taxonomy" id="102285"/>
    <lineage>
        <taxon>Eukaryota</taxon>
        <taxon>Metazoa</taxon>
        <taxon>Spiralia</taxon>
        <taxon>Lophotrochozoa</taxon>
        <taxon>Platyhelminthes</taxon>
        <taxon>Cestoda</taxon>
        <taxon>Eucestoda</taxon>
        <taxon>Cyclophyllidea</taxon>
        <taxon>Hymenolepididae</taxon>
        <taxon>Rodentolepis</taxon>
    </lineage>
</organism>
<reference evidence="3" key="1">
    <citation type="submission" date="2017-02" db="UniProtKB">
        <authorList>
            <consortium name="WormBaseParasite"/>
        </authorList>
    </citation>
    <scope>IDENTIFICATION</scope>
</reference>
<gene>
    <name evidence="1" type="ORF">HNAJ_LOCUS8117</name>
</gene>